<proteinExistence type="inferred from homology"/>
<evidence type="ECO:0000256" key="4">
    <source>
        <dbReference type="PROSITE-ProRule" id="PRU01248"/>
    </source>
</evidence>
<dbReference type="InterPro" id="IPR050090">
    <property type="entry name" value="Tyrosine_recombinase_XerCD"/>
</dbReference>
<keyword evidence="3" id="KW-0233">DNA recombination</keyword>
<name>A0AA41QV71_9MICO</name>
<dbReference type="InterPro" id="IPR010998">
    <property type="entry name" value="Integrase_recombinase_N"/>
</dbReference>
<dbReference type="InterPro" id="IPR011010">
    <property type="entry name" value="DNA_brk_join_enz"/>
</dbReference>
<dbReference type="EMBL" id="JALGAR010000001">
    <property type="protein sequence ID" value="MCI4657319.1"/>
    <property type="molecule type" value="Genomic_DNA"/>
</dbReference>
<feature type="domain" description="Core-binding (CB)" evidence="6">
    <location>
        <begin position="49"/>
        <end position="146"/>
    </location>
</feature>
<dbReference type="CDD" id="cd00397">
    <property type="entry name" value="DNA_BRE_C"/>
    <property type="match status" value="1"/>
</dbReference>
<dbReference type="Gene3D" id="1.10.150.130">
    <property type="match status" value="1"/>
</dbReference>
<feature type="domain" description="Tyr recombinase" evidence="5">
    <location>
        <begin position="190"/>
        <end position="471"/>
    </location>
</feature>
<protein>
    <submittedName>
        <fullName evidence="7">Site-specific integrase</fullName>
    </submittedName>
</protein>
<dbReference type="PANTHER" id="PTHR30349">
    <property type="entry name" value="PHAGE INTEGRASE-RELATED"/>
    <property type="match status" value="1"/>
</dbReference>
<keyword evidence="2 4" id="KW-0238">DNA-binding</keyword>
<dbReference type="SUPFAM" id="SSF56349">
    <property type="entry name" value="DNA breaking-rejoining enzymes"/>
    <property type="match status" value="1"/>
</dbReference>
<dbReference type="InterPro" id="IPR044068">
    <property type="entry name" value="CB"/>
</dbReference>
<dbReference type="Gene3D" id="1.10.443.10">
    <property type="entry name" value="Intergrase catalytic core"/>
    <property type="match status" value="1"/>
</dbReference>
<comment type="similarity">
    <text evidence="1">Belongs to the 'phage' integrase family.</text>
</comment>
<evidence type="ECO:0000313" key="7">
    <source>
        <dbReference type="EMBL" id="MCI4657319.1"/>
    </source>
</evidence>
<dbReference type="PANTHER" id="PTHR30349:SF64">
    <property type="entry name" value="PROPHAGE INTEGRASE INTD-RELATED"/>
    <property type="match status" value="1"/>
</dbReference>
<dbReference type="Proteomes" id="UP001165341">
    <property type="component" value="Unassembled WGS sequence"/>
</dbReference>
<comment type="caution">
    <text evidence="7">The sequence shown here is derived from an EMBL/GenBank/DDBJ whole genome shotgun (WGS) entry which is preliminary data.</text>
</comment>
<evidence type="ECO:0000256" key="1">
    <source>
        <dbReference type="ARBA" id="ARBA00008857"/>
    </source>
</evidence>
<dbReference type="GO" id="GO:0003677">
    <property type="term" value="F:DNA binding"/>
    <property type="evidence" value="ECO:0007669"/>
    <property type="project" value="UniProtKB-UniRule"/>
</dbReference>
<gene>
    <name evidence="7" type="ORF">MQH31_05775</name>
</gene>
<evidence type="ECO:0000259" key="5">
    <source>
        <dbReference type="PROSITE" id="PS51898"/>
    </source>
</evidence>
<accession>A0AA41QV71</accession>
<evidence type="ECO:0000256" key="2">
    <source>
        <dbReference type="ARBA" id="ARBA00023125"/>
    </source>
</evidence>
<organism evidence="7 8">
    <name type="scientific">Cryobacterium zhongshanensis</name>
    <dbReference type="NCBI Taxonomy" id="2928153"/>
    <lineage>
        <taxon>Bacteria</taxon>
        <taxon>Bacillati</taxon>
        <taxon>Actinomycetota</taxon>
        <taxon>Actinomycetes</taxon>
        <taxon>Micrococcales</taxon>
        <taxon>Microbacteriaceae</taxon>
        <taxon>Cryobacterium</taxon>
    </lineage>
</organism>
<evidence type="ECO:0000313" key="8">
    <source>
        <dbReference type="Proteomes" id="UP001165341"/>
    </source>
</evidence>
<dbReference type="InterPro" id="IPR002104">
    <property type="entry name" value="Integrase_catalytic"/>
</dbReference>
<dbReference type="GO" id="GO:0015074">
    <property type="term" value="P:DNA integration"/>
    <property type="evidence" value="ECO:0007669"/>
    <property type="project" value="InterPro"/>
</dbReference>
<reference evidence="7" key="1">
    <citation type="submission" date="2022-03" db="EMBL/GenBank/DDBJ databases">
        <title>Cryobacterium sp. nov. strain ZS14-85, isolated from Antarctic soil.</title>
        <authorList>
            <person name="Li J."/>
            <person name="Niu G."/>
        </authorList>
    </citation>
    <scope>NUCLEOTIDE SEQUENCE</scope>
    <source>
        <strain evidence="7">ZS14-85</strain>
    </source>
</reference>
<dbReference type="RefSeq" id="WP_243011268.1">
    <property type="nucleotide sequence ID" value="NZ_JALGAR010000001.1"/>
</dbReference>
<keyword evidence="8" id="KW-1185">Reference proteome</keyword>
<dbReference type="PROSITE" id="PS51900">
    <property type="entry name" value="CB"/>
    <property type="match status" value="1"/>
</dbReference>
<dbReference type="GO" id="GO:0006310">
    <property type="term" value="P:DNA recombination"/>
    <property type="evidence" value="ECO:0007669"/>
    <property type="project" value="UniProtKB-KW"/>
</dbReference>
<dbReference type="PROSITE" id="PS51898">
    <property type="entry name" value="TYR_RECOMBINASE"/>
    <property type="match status" value="1"/>
</dbReference>
<evidence type="ECO:0000256" key="3">
    <source>
        <dbReference type="ARBA" id="ARBA00023172"/>
    </source>
</evidence>
<sequence length="488" mass="55304">MSEHLEPPRWRVWFTSRSAASAADERIVDWLNARSTPDARPFLIGPDGTYDSELNAYFEAMPFVRFAPDTQEAVARDIARFLTFVSWTRGSIGDAGPSTEVWRSASESDRAAYYQWRNVDLKGPRVAASTWNREVATVSGFYRWMAIRQVVSQSPIAVREHRRGGRWGHNSASRMAAPTPLEVRPDRKTRSIAWLTADQFRLWRDVGLRGYGVTGRRDQSFRGTLAGRNGVYADLMVRTGLRLTEQSSLLVSELPARTAGNRFGKFWLSGSVAKNNSARDVYIPDQTLGAISAYLAERAIFVRSARTEGAYEKVVDRLVTDERGRTAVDMNGEQHDVSSLTPDERRRLFVDTRFGLEPAMLWLSQKGSPLSPNSWQNAFASANDRCLRLGLAIRCHPHALRHTYAVRTLEQLQRGHIDALSRQNFAQRRHYAMVFGDPLNWVRIRLGHRSIETTMVYLHSLAELEFETRLALVGSDDDWDVPDESEVA</sequence>
<dbReference type="InterPro" id="IPR013762">
    <property type="entry name" value="Integrase-like_cat_sf"/>
</dbReference>
<dbReference type="AlphaFoldDB" id="A0AA41QV71"/>
<dbReference type="Pfam" id="PF00589">
    <property type="entry name" value="Phage_integrase"/>
    <property type="match status" value="1"/>
</dbReference>
<evidence type="ECO:0000259" key="6">
    <source>
        <dbReference type="PROSITE" id="PS51900"/>
    </source>
</evidence>